<dbReference type="AlphaFoldDB" id="A0A1F5TAA0"/>
<dbReference type="InterPro" id="IPR013986">
    <property type="entry name" value="DExx_box_DNA_helicase_dom_sf"/>
</dbReference>
<dbReference type="CDD" id="cd17932">
    <property type="entry name" value="DEXQc_UvrD"/>
    <property type="match status" value="1"/>
</dbReference>
<evidence type="ECO:0000256" key="9">
    <source>
        <dbReference type="ARBA" id="ARBA00034808"/>
    </source>
</evidence>
<dbReference type="PANTHER" id="PTHR11070:SF2">
    <property type="entry name" value="ATP-DEPENDENT DNA HELICASE SRS2"/>
    <property type="match status" value="1"/>
</dbReference>
<dbReference type="PROSITE" id="PS51198">
    <property type="entry name" value="UVRD_HELICASE_ATP_BIND"/>
    <property type="match status" value="1"/>
</dbReference>
<reference evidence="14 15" key="1">
    <citation type="journal article" date="2016" name="Nat. Commun.">
        <title>Thousands of microbial genomes shed light on interconnected biogeochemical processes in an aquifer system.</title>
        <authorList>
            <person name="Anantharaman K."/>
            <person name="Brown C.T."/>
            <person name="Hug L.A."/>
            <person name="Sharon I."/>
            <person name="Castelle C.J."/>
            <person name="Probst A.J."/>
            <person name="Thomas B.C."/>
            <person name="Singh A."/>
            <person name="Wilkins M.J."/>
            <person name="Karaoz U."/>
            <person name="Brodie E.L."/>
            <person name="Williams K.H."/>
            <person name="Hubbard S.S."/>
            <person name="Banfield J.F."/>
        </authorList>
    </citation>
    <scope>NUCLEOTIDE SEQUENCE [LARGE SCALE GENOMIC DNA]</scope>
</reference>
<dbReference type="InterPro" id="IPR014016">
    <property type="entry name" value="UvrD-like_ATP-bd"/>
</dbReference>
<evidence type="ECO:0000256" key="11">
    <source>
        <dbReference type="PROSITE-ProRule" id="PRU00560"/>
    </source>
</evidence>
<dbReference type="GO" id="GO:0043138">
    <property type="term" value="F:3'-5' DNA helicase activity"/>
    <property type="evidence" value="ECO:0007669"/>
    <property type="project" value="UniProtKB-EC"/>
</dbReference>
<keyword evidence="7" id="KW-0413">Isomerase</keyword>
<protein>
    <recommendedName>
        <fullName evidence="9">DNA 3'-5' helicase</fullName>
        <ecNumber evidence="9">5.6.2.4</ecNumber>
    </recommendedName>
</protein>
<dbReference type="Pfam" id="PF12705">
    <property type="entry name" value="PDDEXK_1"/>
    <property type="match status" value="1"/>
</dbReference>
<feature type="domain" description="UvrD-like helicase ATP-binding" evidence="12">
    <location>
        <begin position="15"/>
        <end position="332"/>
    </location>
</feature>
<feature type="binding site" evidence="11">
    <location>
        <begin position="36"/>
        <end position="43"/>
    </location>
    <ligand>
        <name>ATP</name>
        <dbReference type="ChEBI" id="CHEBI:30616"/>
    </ligand>
</feature>
<evidence type="ECO:0000256" key="8">
    <source>
        <dbReference type="ARBA" id="ARBA00034617"/>
    </source>
</evidence>
<evidence type="ECO:0000256" key="7">
    <source>
        <dbReference type="ARBA" id="ARBA00023235"/>
    </source>
</evidence>
<name>A0A1F5TAA0_9BACT</name>
<dbReference type="Proteomes" id="UP000178656">
    <property type="component" value="Unassembled WGS sequence"/>
</dbReference>
<dbReference type="Gene3D" id="1.10.486.10">
    <property type="entry name" value="PCRA, domain 4"/>
    <property type="match status" value="1"/>
</dbReference>
<dbReference type="Pfam" id="PF00580">
    <property type="entry name" value="UvrD-helicase"/>
    <property type="match status" value="1"/>
</dbReference>
<dbReference type="Gene3D" id="3.40.50.300">
    <property type="entry name" value="P-loop containing nucleotide triphosphate hydrolases"/>
    <property type="match status" value="2"/>
</dbReference>
<keyword evidence="5 11" id="KW-0067">ATP-binding</keyword>
<comment type="catalytic activity">
    <reaction evidence="10">
        <text>ATP + H2O = ADP + phosphate + H(+)</text>
        <dbReference type="Rhea" id="RHEA:13065"/>
        <dbReference type="ChEBI" id="CHEBI:15377"/>
        <dbReference type="ChEBI" id="CHEBI:15378"/>
        <dbReference type="ChEBI" id="CHEBI:30616"/>
        <dbReference type="ChEBI" id="CHEBI:43474"/>
        <dbReference type="ChEBI" id="CHEBI:456216"/>
        <dbReference type="EC" id="5.6.2.4"/>
    </reaction>
</comment>
<dbReference type="CDD" id="cd18807">
    <property type="entry name" value="SF1_C_UvrD"/>
    <property type="match status" value="1"/>
</dbReference>
<evidence type="ECO:0000256" key="1">
    <source>
        <dbReference type="ARBA" id="ARBA00009922"/>
    </source>
</evidence>
<keyword evidence="4 11" id="KW-0347">Helicase</keyword>
<dbReference type="InterPro" id="IPR014017">
    <property type="entry name" value="DNA_helicase_UvrD-like_C"/>
</dbReference>
<dbReference type="InterPro" id="IPR000212">
    <property type="entry name" value="DNA_helicase_UvrD/REP"/>
</dbReference>
<dbReference type="PANTHER" id="PTHR11070">
    <property type="entry name" value="UVRD / RECB / PCRA DNA HELICASE FAMILY MEMBER"/>
    <property type="match status" value="1"/>
</dbReference>
<evidence type="ECO:0000313" key="14">
    <source>
        <dbReference type="EMBL" id="OGF35683.1"/>
    </source>
</evidence>
<evidence type="ECO:0000256" key="3">
    <source>
        <dbReference type="ARBA" id="ARBA00022801"/>
    </source>
</evidence>
<evidence type="ECO:0000256" key="10">
    <source>
        <dbReference type="ARBA" id="ARBA00048988"/>
    </source>
</evidence>
<comment type="similarity">
    <text evidence="1">Belongs to the helicase family. UvrD subfamily.</text>
</comment>
<dbReference type="InterPro" id="IPR038726">
    <property type="entry name" value="PDDEXK_AddAB-type"/>
</dbReference>
<dbReference type="GO" id="GO:0005524">
    <property type="term" value="F:ATP binding"/>
    <property type="evidence" value="ECO:0007669"/>
    <property type="project" value="UniProtKB-UniRule"/>
</dbReference>
<comment type="caution">
    <text evidence="14">The sequence shown here is derived from an EMBL/GenBank/DDBJ whole genome shotgun (WGS) entry which is preliminary data.</text>
</comment>
<evidence type="ECO:0000259" key="12">
    <source>
        <dbReference type="PROSITE" id="PS51198"/>
    </source>
</evidence>
<keyword evidence="3 11" id="KW-0378">Hydrolase</keyword>
<proteinExistence type="inferred from homology"/>
<evidence type="ECO:0000256" key="2">
    <source>
        <dbReference type="ARBA" id="ARBA00022741"/>
    </source>
</evidence>
<dbReference type="PROSITE" id="PS51217">
    <property type="entry name" value="UVRD_HELICASE_CTER"/>
    <property type="match status" value="1"/>
</dbReference>
<keyword evidence="6" id="KW-0238">DNA-binding</keyword>
<dbReference type="Gene3D" id="1.10.10.160">
    <property type="match status" value="1"/>
</dbReference>
<evidence type="ECO:0000313" key="15">
    <source>
        <dbReference type="Proteomes" id="UP000178656"/>
    </source>
</evidence>
<accession>A0A1F5TAA0</accession>
<evidence type="ECO:0000256" key="6">
    <source>
        <dbReference type="ARBA" id="ARBA00023125"/>
    </source>
</evidence>
<evidence type="ECO:0000256" key="5">
    <source>
        <dbReference type="ARBA" id="ARBA00022840"/>
    </source>
</evidence>
<organism evidence="14 15">
    <name type="scientific">Candidatus Falkowbacteria bacterium RIFOXYC2_FULL_48_21</name>
    <dbReference type="NCBI Taxonomy" id="1798005"/>
    <lineage>
        <taxon>Bacteria</taxon>
        <taxon>Candidatus Falkowiibacteriota</taxon>
    </lineage>
</organism>
<dbReference type="GO" id="GO:0000725">
    <property type="term" value="P:recombinational repair"/>
    <property type="evidence" value="ECO:0007669"/>
    <property type="project" value="TreeGrafter"/>
</dbReference>
<keyword evidence="2 11" id="KW-0547">Nucleotide-binding</keyword>
<dbReference type="GO" id="GO:0003677">
    <property type="term" value="F:DNA binding"/>
    <property type="evidence" value="ECO:0007669"/>
    <property type="project" value="UniProtKB-KW"/>
</dbReference>
<comment type="catalytic activity">
    <reaction evidence="8">
        <text>Couples ATP hydrolysis with the unwinding of duplex DNA by translocating in the 3'-5' direction.</text>
        <dbReference type="EC" id="5.6.2.4"/>
    </reaction>
</comment>
<dbReference type="InterPro" id="IPR027417">
    <property type="entry name" value="P-loop_NTPase"/>
</dbReference>
<evidence type="ECO:0000259" key="13">
    <source>
        <dbReference type="PROSITE" id="PS51217"/>
    </source>
</evidence>
<dbReference type="EMBL" id="MFGM01000045">
    <property type="protein sequence ID" value="OGF35683.1"/>
    <property type="molecule type" value="Genomic_DNA"/>
</dbReference>
<evidence type="ECO:0000256" key="4">
    <source>
        <dbReference type="ARBA" id="ARBA00022806"/>
    </source>
</evidence>
<dbReference type="Pfam" id="PF13361">
    <property type="entry name" value="UvrD_C"/>
    <property type="match status" value="1"/>
</dbReference>
<dbReference type="EC" id="5.6.2.4" evidence="9"/>
<dbReference type="SUPFAM" id="SSF52540">
    <property type="entry name" value="P-loop containing nucleoside triphosphate hydrolases"/>
    <property type="match status" value="1"/>
</dbReference>
<feature type="non-terminal residue" evidence="14">
    <location>
        <position position="875"/>
    </location>
</feature>
<feature type="domain" description="UvrD-like helicase C-terminal" evidence="13">
    <location>
        <begin position="333"/>
        <end position="622"/>
    </location>
</feature>
<gene>
    <name evidence="14" type="ORF">A2482_04480</name>
</gene>
<dbReference type="GO" id="GO:0016787">
    <property type="term" value="F:hydrolase activity"/>
    <property type="evidence" value="ECO:0007669"/>
    <property type="project" value="UniProtKB-UniRule"/>
</dbReference>
<sequence length="875" mass="100372">MRLFVLKCQHMNLLEEANESQRRAITHGDGPALIVAGAGSGKTRVITTRVAWLIMDKGVNVDEILALTFTEKAAEEMEERVDKLLPYGYVDLWISTFHAFCDKLLKRHALDIGLPNNYKLLDETQAWLLVRKNLEKFNLDYYRPLGNPTKFIHALLKHFSRCKDEGICPEDYLNYAEKLTLDNDAAEFVKKLDLSEYSEAEQAELKKQEILRINEVANAYHVYQRLLLQNDSLDFADLINWTIKLFKQRPLILDKFRRQFKYILVDEFQDTNFVQYELIKLLAAPKNNFMVVGDDDQAIYKFRGASISNIMQFKEDFPGAAEIVLSDNYRSRQEILDAAYKFIAQNNPNRLEAKLGINKRLTSHKEGSALIEHIHKATNEDEARAVIDKIVELKNAQKAEWSDFAILVRANDSALLFAARLEQAGIPYQFMAMRGLYNKPAVVDVISYFKLLDNYHEATAIYRVLNMPVWKIAPSEIIKVIHYARKNTISVFDALKRAVAVPDIDQGVLPTLNKIVVQVEKGALLAKSKRPSELFLNFIYDSGYLEYLNKLNNAFGREAMAHWQQFFKKIQAFENSVADPRLAEFMELVAMEMEAGDSGKLPFDADVGPDMVRIMTVHGAKGLEFDYVFLSNLVDRKFPTDERKEAIEIPNALIREKLPEGDFHLEEERRLFYVAMTRARKGLFFTSADDYGGAREKKLSRFLTELGYKKPEAMTVSKSGFGVGAPVSLAEAVSEVTYALPTKFSFSQMQTYEQCPLKYKFANILKIPVFGSHYFSFGTSIHKALQKILEEDFTLRSAAQADMFGVSKETAHLTSARALEIYEACWNPEWYQDEKQKKEYYDKGKELVKNFWENFLASGPNVKYLEQDFNIKIGE</sequence>